<dbReference type="SFLD" id="SFLDG01140">
    <property type="entry name" value="C2.B:_Phosphomannomutase_and_P"/>
    <property type="match status" value="1"/>
</dbReference>
<dbReference type="GO" id="GO:0005829">
    <property type="term" value="C:cytosol"/>
    <property type="evidence" value="ECO:0007669"/>
    <property type="project" value="TreeGrafter"/>
</dbReference>
<name>A0A7S2R5K3_9STRA</name>
<sequence>MTMAMTMTMRRLVLVGLAAAPFRMAEVSSLLSPCRLLRPQLIPASWEHPPGGGWAVLRRSSSSSSGRLLVLRGVSATAPPSPPSSALVAALETFSVATVVSDIDGTLLNSTSELAPRTAAAIRALRSSGVLFIPATGKCRAGALAALGDLGDELRQGPGVYTNGLQVFGPGGDLLWEGCLERSTIARVERIAEEEQLAVVAYSGDELLCRERGPRTDQLHTLYKEPLPQEVASLADAGSVNKLLLLGEPAVLTSLRPQLESSLVDECAITQAMPHMLEILPPHSSKGAGFLRLAEALAVDLGATIGVGDAENDLSMLEHVGLSVAMGNAITQVQAAANVTTLTNDDAGAALLFETALALSVTRR</sequence>
<dbReference type="EMBL" id="HBHJ01001275">
    <property type="protein sequence ID" value="CAD9661092.1"/>
    <property type="molecule type" value="Transcribed_RNA"/>
</dbReference>
<keyword evidence="1" id="KW-0732">Signal</keyword>
<dbReference type="PROSITE" id="PS01229">
    <property type="entry name" value="COF_2"/>
    <property type="match status" value="1"/>
</dbReference>
<feature type="signal peptide" evidence="1">
    <location>
        <begin position="1"/>
        <end position="19"/>
    </location>
</feature>
<dbReference type="Pfam" id="PF08282">
    <property type="entry name" value="Hydrolase_3"/>
    <property type="match status" value="1"/>
</dbReference>
<proteinExistence type="predicted"/>
<dbReference type="GO" id="GO:0016791">
    <property type="term" value="F:phosphatase activity"/>
    <property type="evidence" value="ECO:0007669"/>
    <property type="project" value="UniProtKB-ARBA"/>
</dbReference>
<evidence type="ECO:0000256" key="1">
    <source>
        <dbReference type="SAM" id="SignalP"/>
    </source>
</evidence>
<dbReference type="InterPro" id="IPR023214">
    <property type="entry name" value="HAD_sf"/>
</dbReference>
<dbReference type="PANTHER" id="PTHR10000">
    <property type="entry name" value="PHOSPHOSERINE PHOSPHATASE"/>
    <property type="match status" value="1"/>
</dbReference>
<gene>
    <name evidence="2" type="ORF">RMAR1173_LOCUS819</name>
</gene>
<dbReference type="NCBIfam" id="TIGR00099">
    <property type="entry name" value="Cof-subfamily"/>
    <property type="match status" value="1"/>
</dbReference>
<organism evidence="2">
    <name type="scientific">Rhizochromulina marina</name>
    <dbReference type="NCBI Taxonomy" id="1034831"/>
    <lineage>
        <taxon>Eukaryota</taxon>
        <taxon>Sar</taxon>
        <taxon>Stramenopiles</taxon>
        <taxon>Ochrophyta</taxon>
        <taxon>Dictyochophyceae</taxon>
        <taxon>Rhizochromulinales</taxon>
        <taxon>Rhizochromulina</taxon>
    </lineage>
</organism>
<dbReference type="GO" id="GO:0000287">
    <property type="term" value="F:magnesium ion binding"/>
    <property type="evidence" value="ECO:0007669"/>
    <property type="project" value="TreeGrafter"/>
</dbReference>
<dbReference type="SFLD" id="SFLDS00003">
    <property type="entry name" value="Haloacid_Dehalogenase"/>
    <property type="match status" value="1"/>
</dbReference>
<dbReference type="AlphaFoldDB" id="A0A7S2R5K3"/>
<evidence type="ECO:0000313" key="2">
    <source>
        <dbReference type="EMBL" id="CAD9661092.1"/>
    </source>
</evidence>
<dbReference type="InterPro" id="IPR000150">
    <property type="entry name" value="Cof"/>
</dbReference>
<dbReference type="SUPFAM" id="SSF56784">
    <property type="entry name" value="HAD-like"/>
    <property type="match status" value="1"/>
</dbReference>
<reference evidence="2" key="1">
    <citation type="submission" date="2021-01" db="EMBL/GenBank/DDBJ databases">
        <authorList>
            <person name="Corre E."/>
            <person name="Pelletier E."/>
            <person name="Niang G."/>
            <person name="Scheremetjew M."/>
            <person name="Finn R."/>
            <person name="Kale V."/>
            <person name="Holt S."/>
            <person name="Cochrane G."/>
            <person name="Meng A."/>
            <person name="Brown T."/>
            <person name="Cohen L."/>
        </authorList>
    </citation>
    <scope>NUCLEOTIDE SEQUENCE</scope>
    <source>
        <strain evidence="2">CCMP1243</strain>
    </source>
</reference>
<dbReference type="Gene3D" id="3.30.1240.10">
    <property type="match status" value="1"/>
</dbReference>
<protein>
    <submittedName>
        <fullName evidence="2">Uncharacterized protein</fullName>
    </submittedName>
</protein>
<dbReference type="PANTHER" id="PTHR10000:SF8">
    <property type="entry name" value="HAD SUPERFAMILY HYDROLASE-LIKE, TYPE 3"/>
    <property type="match status" value="1"/>
</dbReference>
<dbReference type="InterPro" id="IPR036412">
    <property type="entry name" value="HAD-like_sf"/>
</dbReference>
<dbReference type="Gene3D" id="3.40.50.1000">
    <property type="entry name" value="HAD superfamily/HAD-like"/>
    <property type="match status" value="1"/>
</dbReference>
<feature type="chain" id="PRO_5030806849" evidence="1">
    <location>
        <begin position="20"/>
        <end position="364"/>
    </location>
</feature>
<accession>A0A7S2R5K3</accession>